<dbReference type="FunFam" id="3.20.20.80:FF:000052">
    <property type="entry name" value="Putative alpha-L-fucosidase 1"/>
    <property type="match status" value="1"/>
</dbReference>
<dbReference type="AlphaFoldDB" id="A0AB74THU3"/>
<evidence type="ECO:0000313" key="7">
    <source>
        <dbReference type="EMBL" id="XBC45751.1"/>
    </source>
</evidence>
<accession>A0AB74THU3</accession>
<dbReference type="Pfam" id="PF01120">
    <property type="entry name" value="Alpha_L_fucos"/>
    <property type="match status" value="1"/>
</dbReference>
<dbReference type="InterPro" id="IPR017853">
    <property type="entry name" value="GH"/>
</dbReference>
<feature type="domain" description="Glycoside hydrolase family 29 N-terminal" evidence="6">
    <location>
        <begin position="46"/>
        <end position="339"/>
    </location>
</feature>
<evidence type="ECO:0000256" key="5">
    <source>
        <dbReference type="ARBA" id="ARBA00023295"/>
    </source>
</evidence>
<evidence type="ECO:0000256" key="2">
    <source>
        <dbReference type="ARBA" id="ARBA00012662"/>
    </source>
</evidence>
<dbReference type="EMBL" id="CP142435">
    <property type="protein sequence ID" value="XBC49183.1"/>
    <property type="molecule type" value="Genomic_DNA"/>
</dbReference>
<dbReference type="EMBL" id="CP142433">
    <property type="protein sequence ID" value="XBC45751.1"/>
    <property type="molecule type" value="Genomic_DNA"/>
</dbReference>
<dbReference type="Gene3D" id="3.20.20.80">
    <property type="entry name" value="Glycosidases"/>
    <property type="match status" value="1"/>
</dbReference>
<keyword evidence="5" id="KW-0326">Glycosidase</keyword>
<dbReference type="InterPro" id="IPR000933">
    <property type="entry name" value="Glyco_hydro_29"/>
</dbReference>
<reference evidence="7" key="1">
    <citation type="submission" date="2023-12" db="EMBL/GenBank/DDBJ databases">
        <title>Dolosigranulum savutii sp. nov. isolated from human upper respiratory samples collected in Botswana.</title>
        <authorList>
            <person name="Kelly M.S."/>
        </authorList>
    </citation>
    <scope>NUCLEOTIDE SEQUENCE</scope>
    <source>
        <strain evidence="8">MSK294</strain>
        <strain evidence="7">MSK433</strain>
    </source>
</reference>
<dbReference type="PANTHER" id="PTHR10030:SF37">
    <property type="entry name" value="ALPHA-L-FUCOSIDASE-RELATED"/>
    <property type="match status" value="1"/>
</dbReference>
<dbReference type="EC" id="3.2.1.51" evidence="2"/>
<dbReference type="SUPFAM" id="SSF51445">
    <property type="entry name" value="(Trans)glycosidases"/>
    <property type="match status" value="1"/>
</dbReference>
<dbReference type="RefSeq" id="WP_347300173.1">
    <property type="nucleotide sequence ID" value="NZ_CP142433.1"/>
</dbReference>
<evidence type="ECO:0000256" key="3">
    <source>
        <dbReference type="ARBA" id="ARBA00022729"/>
    </source>
</evidence>
<comment type="similarity">
    <text evidence="1">Belongs to the glycosyl hydrolase 29 family.</text>
</comment>
<evidence type="ECO:0000313" key="8">
    <source>
        <dbReference type="EMBL" id="XBC49183.1"/>
    </source>
</evidence>
<keyword evidence="4" id="KW-0378">Hydrolase</keyword>
<dbReference type="GO" id="GO:0016139">
    <property type="term" value="P:glycoside catabolic process"/>
    <property type="evidence" value="ECO:0007669"/>
    <property type="project" value="TreeGrafter"/>
</dbReference>
<gene>
    <name evidence="8" type="ORF">VUQ06_06675</name>
    <name evidence="7" type="ORF">VUQ08_07800</name>
</gene>
<dbReference type="Gene3D" id="2.60.120.260">
    <property type="entry name" value="Galactose-binding domain-like"/>
    <property type="match status" value="1"/>
</dbReference>
<dbReference type="PANTHER" id="PTHR10030">
    <property type="entry name" value="ALPHA-L-FUCOSIDASE"/>
    <property type="match status" value="1"/>
</dbReference>
<dbReference type="SMART" id="SM00812">
    <property type="entry name" value="Alpha_L_fucos"/>
    <property type="match status" value="1"/>
</dbReference>
<dbReference type="KEGG" id="dst:VUQ06_06675"/>
<dbReference type="GO" id="GO:0006004">
    <property type="term" value="P:fucose metabolic process"/>
    <property type="evidence" value="ECO:0007669"/>
    <property type="project" value="TreeGrafter"/>
</dbReference>
<dbReference type="GO" id="GO:0005764">
    <property type="term" value="C:lysosome"/>
    <property type="evidence" value="ECO:0007669"/>
    <property type="project" value="TreeGrafter"/>
</dbReference>
<evidence type="ECO:0000259" key="6">
    <source>
        <dbReference type="Pfam" id="PF01120"/>
    </source>
</evidence>
<dbReference type="InterPro" id="IPR057739">
    <property type="entry name" value="Glyco_hydro_29_N"/>
</dbReference>
<evidence type="ECO:0000256" key="1">
    <source>
        <dbReference type="ARBA" id="ARBA00007951"/>
    </source>
</evidence>
<keyword evidence="3" id="KW-0732">Signal</keyword>
<sequence length="474" mass="53875">MMTLQKMANVTPSPRQIQWQQLEFYGFIHFGLNTFTDKEWGDGTDSPALFYPENLDARQWVRHMKAAGMKGAILTAKHHDGFCLWPSQYTDYSVAASPYQDGQGDIVREFSEACQAESFKFGLYLSPWDRNHPTYGQGKAYNTYFLNQLEELLTQYGDVFEVWFDGACGEGENGQVQTYDWDAYYRLIRRLQPQAVISVCGPDVRWVGNEGGHSRTNEWSVVPKTLQDNEKIAANSQQEADGSTMKIFDSADEDLGSRERLLSYEGELVWYPAELNVSIRPGWFYHSTEDKDVRSSDNLWAIYKQSVGNNCTFLLNIPPNTEGLLAAPDVNALKALGKRINQFYQQNIIDQAKIEWSSNGLETDTADLYQLSLDGQPWRPSPTDDIPKIELKFAEAQSIHTVILREYIPTGQQIEHVEIRTIIDGQEHILAEAHSIGYQKFIEFPTIQTDNITIAVKQYRSTIAISAIGLMADK</sequence>
<proteinExistence type="inferred from homology"/>
<name>A0AB74THU3_9LACT</name>
<protein>
    <recommendedName>
        <fullName evidence="2">alpha-L-fucosidase</fullName>
        <ecNumber evidence="2">3.2.1.51</ecNumber>
    </recommendedName>
</protein>
<organism evidence="7">
    <name type="scientific">Dolosigranulum savutiense</name>
    <dbReference type="NCBI Taxonomy" id="3110288"/>
    <lineage>
        <taxon>Bacteria</taxon>
        <taxon>Bacillati</taxon>
        <taxon>Bacillota</taxon>
        <taxon>Bacilli</taxon>
        <taxon>Lactobacillales</taxon>
        <taxon>Carnobacteriaceae</taxon>
        <taxon>Dolosigranulum</taxon>
    </lineage>
</organism>
<dbReference type="GO" id="GO:0004560">
    <property type="term" value="F:alpha-L-fucosidase activity"/>
    <property type="evidence" value="ECO:0007669"/>
    <property type="project" value="InterPro"/>
</dbReference>
<evidence type="ECO:0000256" key="4">
    <source>
        <dbReference type="ARBA" id="ARBA00022801"/>
    </source>
</evidence>